<gene>
    <name evidence="1" type="ORF">LCGC14_1545520</name>
</gene>
<sequence>MKLKYETHIPPEELRNKCCGNCSNTSIVASPNGETLYYECNFDDHREKQPEDQACDAFLPIHYETLRVNGYKKL</sequence>
<dbReference type="EMBL" id="LAZR01011745">
    <property type="protein sequence ID" value="KKM60078.1"/>
    <property type="molecule type" value="Genomic_DNA"/>
</dbReference>
<name>A0A0F9IRT8_9ZZZZ</name>
<reference evidence="1" key="1">
    <citation type="journal article" date="2015" name="Nature">
        <title>Complex archaea that bridge the gap between prokaryotes and eukaryotes.</title>
        <authorList>
            <person name="Spang A."/>
            <person name="Saw J.H."/>
            <person name="Jorgensen S.L."/>
            <person name="Zaremba-Niedzwiedzka K."/>
            <person name="Martijn J."/>
            <person name="Lind A.E."/>
            <person name="van Eijk R."/>
            <person name="Schleper C."/>
            <person name="Guy L."/>
            <person name="Ettema T.J."/>
        </authorList>
    </citation>
    <scope>NUCLEOTIDE SEQUENCE</scope>
</reference>
<dbReference type="AlphaFoldDB" id="A0A0F9IRT8"/>
<organism evidence="1">
    <name type="scientific">marine sediment metagenome</name>
    <dbReference type="NCBI Taxonomy" id="412755"/>
    <lineage>
        <taxon>unclassified sequences</taxon>
        <taxon>metagenomes</taxon>
        <taxon>ecological metagenomes</taxon>
    </lineage>
</organism>
<proteinExistence type="predicted"/>
<comment type="caution">
    <text evidence="1">The sequence shown here is derived from an EMBL/GenBank/DDBJ whole genome shotgun (WGS) entry which is preliminary data.</text>
</comment>
<evidence type="ECO:0000313" key="1">
    <source>
        <dbReference type="EMBL" id="KKM60078.1"/>
    </source>
</evidence>
<protein>
    <submittedName>
        <fullName evidence="1">Uncharacterized protein</fullName>
    </submittedName>
</protein>
<accession>A0A0F9IRT8</accession>